<feature type="region of interest" description="Disordered" evidence="1">
    <location>
        <begin position="1"/>
        <end position="38"/>
    </location>
</feature>
<dbReference type="PANTHER" id="PTHR36381:SF1">
    <property type="entry name" value="ETHYLENE-REGULATED TRANSCRIPT 2 (ERT2)"/>
    <property type="match status" value="1"/>
</dbReference>
<organism evidence="3">
    <name type="scientific">Rhizophora mucronata</name>
    <name type="common">Asiatic mangrove</name>
    <dbReference type="NCBI Taxonomy" id="61149"/>
    <lineage>
        <taxon>Eukaryota</taxon>
        <taxon>Viridiplantae</taxon>
        <taxon>Streptophyta</taxon>
        <taxon>Embryophyta</taxon>
        <taxon>Tracheophyta</taxon>
        <taxon>Spermatophyta</taxon>
        <taxon>Magnoliopsida</taxon>
        <taxon>eudicotyledons</taxon>
        <taxon>Gunneridae</taxon>
        <taxon>Pentapetalae</taxon>
        <taxon>rosids</taxon>
        <taxon>fabids</taxon>
        <taxon>Malpighiales</taxon>
        <taxon>Rhizophoraceae</taxon>
        <taxon>Rhizophora</taxon>
    </lineage>
</organism>
<accession>A0A2P2NQS5</accession>
<keyword evidence="2" id="KW-0812">Transmembrane</keyword>
<dbReference type="PANTHER" id="PTHR36381">
    <property type="entry name" value="ETHYLENE-REGULATED TRANSCRIPT 2 (ERT2)"/>
    <property type="match status" value="1"/>
</dbReference>
<feature type="transmembrane region" description="Helical" evidence="2">
    <location>
        <begin position="119"/>
        <end position="152"/>
    </location>
</feature>
<name>A0A2P2NQS5_RHIMU</name>
<keyword evidence="2" id="KW-0472">Membrane</keyword>
<keyword evidence="2" id="KW-1133">Transmembrane helix</keyword>
<sequence>MRSKIIKKLVPKKLQDRKRRKNKESEPLSSSEGGSCWGEDKSELLEEEEIVDQQGLKDAGKQLTELLVLEEGADEEKDNGKEKEAIHHASRGLRGKNEIIPGEERAKQRTDIQRKHNSSYLILFVIILTGLVRGRILALLLTVALCLMFKIITRCKRCKQAYE</sequence>
<proteinExistence type="predicted"/>
<feature type="compositionally biased region" description="Basic residues" evidence="1">
    <location>
        <begin position="1"/>
        <end position="22"/>
    </location>
</feature>
<evidence type="ECO:0000256" key="1">
    <source>
        <dbReference type="SAM" id="MobiDB-lite"/>
    </source>
</evidence>
<reference evidence="3" key="1">
    <citation type="submission" date="2018-02" db="EMBL/GenBank/DDBJ databases">
        <title>Rhizophora mucronata_Transcriptome.</title>
        <authorList>
            <person name="Meera S.P."/>
            <person name="Sreeshan A."/>
            <person name="Augustine A."/>
        </authorList>
    </citation>
    <scope>NUCLEOTIDE SEQUENCE</scope>
    <source>
        <tissue evidence="3">Leaf</tissue>
    </source>
</reference>
<evidence type="ECO:0000256" key="2">
    <source>
        <dbReference type="SAM" id="Phobius"/>
    </source>
</evidence>
<dbReference type="AlphaFoldDB" id="A0A2P2NQS5"/>
<evidence type="ECO:0000313" key="3">
    <source>
        <dbReference type="EMBL" id="MBX44866.1"/>
    </source>
</evidence>
<dbReference type="EMBL" id="GGEC01064382">
    <property type="protein sequence ID" value="MBX44866.1"/>
    <property type="molecule type" value="Transcribed_RNA"/>
</dbReference>
<protein>
    <submittedName>
        <fullName evidence="3">Uncharacterized protein</fullName>
    </submittedName>
</protein>